<dbReference type="Proteomes" id="UP000251647">
    <property type="component" value="Unassembled WGS sequence"/>
</dbReference>
<dbReference type="InterPro" id="IPR005532">
    <property type="entry name" value="SUMF_dom"/>
</dbReference>
<evidence type="ECO:0000313" key="3">
    <source>
        <dbReference type="Proteomes" id="UP000251647"/>
    </source>
</evidence>
<dbReference type="InterPro" id="IPR042095">
    <property type="entry name" value="SUMF_sf"/>
</dbReference>
<name>A0A2T3QGS5_PHODM</name>
<dbReference type="OrthoDB" id="9768004at2"/>
<dbReference type="PANTHER" id="PTHR23150">
    <property type="entry name" value="SULFATASE MODIFYING FACTOR 1, 2"/>
    <property type="match status" value="1"/>
</dbReference>
<dbReference type="AlphaFoldDB" id="A0A2T3QGS5"/>
<dbReference type="Pfam" id="PF03781">
    <property type="entry name" value="FGE-sulfatase"/>
    <property type="match status" value="1"/>
</dbReference>
<dbReference type="GO" id="GO:0120147">
    <property type="term" value="F:formylglycine-generating oxidase activity"/>
    <property type="evidence" value="ECO:0007669"/>
    <property type="project" value="TreeGrafter"/>
</dbReference>
<evidence type="ECO:0000259" key="1">
    <source>
        <dbReference type="Pfam" id="PF03781"/>
    </source>
</evidence>
<dbReference type="EC" id="2.7.11.1" evidence="2"/>
<keyword evidence="2" id="KW-0808">Transferase</keyword>
<dbReference type="InterPro" id="IPR051043">
    <property type="entry name" value="Sulfatase_Mod_Factor_Kinase"/>
</dbReference>
<reference evidence="2 3" key="1">
    <citation type="submission" date="2018-06" db="EMBL/GenBank/DDBJ databases">
        <authorList>
            <consortium name="Pathogen Informatics"/>
            <person name="Doyle S."/>
        </authorList>
    </citation>
    <scope>NUCLEOTIDE SEQUENCE [LARGE SCALE GENOMIC DNA]</scope>
    <source>
        <strain evidence="2 3">NCTC11647</strain>
    </source>
</reference>
<dbReference type="EMBL" id="UATL01000005">
    <property type="protein sequence ID" value="SPY44715.1"/>
    <property type="molecule type" value="Genomic_DNA"/>
</dbReference>
<dbReference type="InterPro" id="IPR016187">
    <property type="entry name" value="CTDL_fold"/>
</dbReference>
<evidence type="ECO:0000313" key="2">
    <source>
        <dbReference type="EMBL" id="SPY44715.1"/>
    </source>
</evidence>
<proteinExistence type="predicted"/>
<sequence>MKVNSILLLIISANLVACNDSGNTVSSEIISKQEIARIDTNINKLYPDADSKLKQHILNVAVESLESMVFIKGGTFMMGDFKAPCSPLDLKRMDWTPEASCNTALSMTRTGANYQHKVTLSNYSLSNHETLALSFDVFRQAHNLPFLSEAFSQLKRTREDKKFMTLLKNTPMPTKSWQEAKDYCLWLGKLTNYPIDLPTEAQWEYAARNRGKNIYFATNNGYAQEIGSRYVNNDGSIHEYTKEQGNYGSFGDIKRWPPNPLGLYDMAGNSREWMNDWYSKDYYKVSPELNPQGPETGTEKVIRGWGGNMPLTTTRSHENPTDSKYISRRGFRCAVQSPTSIY</sequence>
<gene>
    <name evidence="2" type="primary">pkn1_1</name>
    <name evidence="2" type="ORF">NCTC11647_03665</name>
</gene>
<dbReference type="Gene3D" id="3.90.1580.10">
    <property type="entry name" value="paralog of FGE (formylglycine-generating enzyme)"/>
    <property type="match status" value="1"/>
</dbReference>
<feature type="domain" description="Sulfatase-modifying factor enzyme-like" evidence="1">
    <location>
        <begin position="65"/>
        <end position="334"/>
    </location>
</feature>
<dbReference type="PANTHER" id="PTHR23150:SF19">
    <property type="entry name" value="FORMYLGLYCINE-GENERATING ENZYME"/>
    <property type="match status" value="1"/>
</dbReference>
<dbReference type="SUPFAM" id="SSF56436">
    <property type="entry name" value="C-type lectin-like"/>
    <property type="match status" value="1"/>
</dbReference>
<dbReference type="GO" id="GO:0004674">
    <property type="term" value="F:protein serine/threonine kinase activity"/>
    <property type="evidence" value="ECO:0007669"/>
    <property type="project" value="UniProtKB-EC"/>
</dbReference>
<dbReference type="RefSeq" id="WP_005304782.1">
    <property type="nucleotide sequence ID" value="NZ_PYOG01000023.1"/>
</dbReference>
<accession>A0A2T3QGS5</accession>
<protein>
    <submittedName>
        <fullName evidence="2">Serine/threonine-protein kinase pkn1</fullName>
        <ecNumber evidence="2">2.7.11.1</ecNumber>
    </submittedName>
</protein>
<organism evidence="2 3">
    <name type="scientific">Photobacterium damselae</name>
    <dbReference type="NCBI Taxonomy" id="38293"/>
    <lineage>
        <taxon>Bacteria</taxon>
        <taxon>Pseudomonadati</taxon>
        <taxon>Pseudomonadota</taxon>
        <taxon>Gammaproteobacteria</taxon>
        <taxon>Vibrionales</taxon>
        <taxon>Vibrionaceae</taxon>
        <taxon>Photobacterium</taxon>
    </lineage>
</organism>
<keyword evidence="2" id="KW-0418">Kinase</keyword>